<evidence type="ECO:0000256" key="1">
    <source>
        <dbReference type="ARBA" id="ARBA00006845"/>
    </source>
</evidence>
<sequence>MDSIDTNISDIYFIPEYHSEDFCNGTEVLILIPSDIKDKEDLFQVYSEKLLLPGYFGKNWDALDECIGDLNWLNYKRIILMHTDWPLYSDKNVYKTGETNKDIYIGVLSHAIAKNKANPDTNLSKEVIVFFPLEYKKEINKIYRGKMHLLIPVYQDFYKKI</sequence>
<gene>
    <name evidence="3" type="ORF">UV05_C0007G0016</name>
</gene>
<accession>A0A0G1BD87</accession>
<proteinExistence type="inferred from homology"/>
<protein>
    <recommendedName>
        <fullName evidence="2">Barstar (barnase inhibitor) domain-containing protein</fullName>
    </recommendedName>
</protein>
<dbReference type="Proteomes" id="UP000034875">
    <property type="component" value="Unassembled WGS sequence"/>
</dbReference>
<feature type="domain" description="Barstar (barnase inhibitor)" evidence="2">
    <location>
        <begin position="34"/>
        <end position="88"/>
    </location>
</feature>
<evidence type="ECO:0000313" key="3">
    <source>
        <dbReference type="EMBL" id="KKS44326.1"/>
    </source>
</evidence>
<reference evidence="3 4" key="1">
    <citation type="journal article" date="2015" name="Nature">
        <title>rRNA introns, odd ribosomes, and small enigmatic genomes across a large radiation of phyla.</title>
        <authorList>
            <person name="Brown C.T."/>
            <person name="Hug L.A."/>
            <person name="Thomas B.C."/>
            <person name="Sharon I."/>
            <person name="Castelle C.J."/>
            <person name="Singh A."/>
            <person name="Wilkins M.J."/>
            <person name="Williams K.H."/>
            <person name="Banfield J.F."/>
        </authorList>
    </citation>
    <scope>NUCLEOTIDE SEQUENCE [LARGE SCALE GENOMIC DNA]</scope>
</reference>
<dbReference type="Pfam" id="PF01337">
    <property type="entry name" value="Barstar"/>
    <property type="match status" value="1"/>
</dbReference>
<dbReference type="InterPro" id="IPR000468">
    <property type="entry name" value="Barstar"/>
</dbReference>
<dbReference type="AlphaFoldDB" id="A0A0G1BD87"/>
<dbReference type="Gene3D" id="3.30.370.10">
    <property type="entry name" value="Barstar-like"/>
    <property type="match status" value="1"/>
</dbReference>
<dbReference type="EMBL" id="LCCZ01000007">
    <property type="protein sequence ID" value="KKS44326.1"/>
    <property type="molecule type" value="Genomic_DNA"/>
</dbReference>
<dbReference type="SUPFAM" id="SSF52038">
    <property type="entry name" value="Barstar-related"/>
    <property type="match status" value="1"/>
</dbReference>
<dbReference type="InterPro" id="IPR035905">
    <property type="entry name" value="Barstar-like_sf"/>
</dbReference>
<comment type="caution">
    <text evidence="3">The sequence shown here is derived from an EMBL/GenBank/DDBJ whole genome shotgun (WGS) entry which is preliminary data.</text>
</comment>
<evidence type="ECO:0000259" key="2">
    <source>
        <dbReference type="Pfam" id="PF01337"/>
    </source>
</evidence>
<organism evidence="3 4">
    <name type="scientific">candidate division CPR1 bacterium GW2011_GWA2_42_17</name>
    <dbReference type="NCBI Taxonomy" id="1618341"/>
    <lineage>
        <taxon>Bacteria</taxon>
        <taxon>candidate division CPR1</taxon>
    </lineage>
</organism>
<comment type="similarity">
    <text evidence="1">Belongs to the barstar family.</text>
</comment>
<name>A0A0G1BD87_9BACT</name>
<evidence type="ECO:0000313" key="4">
    <source>
        <dbReference type="Proteomes" id="UP000034875"/>
    </source>
</evidence>